<evidence type="ECO:0000313" key="1">
    <source>
        <dbReference type="EMBL" id="JAH99218.1"/>
    </source>
</evidence>
<organism evidence="1">
    <name type="scientific">Anguilla anguilla</name>
    <name type="common">European freshwater eel</name>
    <name type="synonym">Muraena anguilla</name>
    <dbReference type="NCBI Taxonomy" id="7936"/>
    <lineage>
        <taxon>Eukaryota</taxon>
        <taxon>Metazoa</taxon>
        <taxon>Chordata</taxon>
        <taxon>Craniata</taxon>
        <taxon>Vertebrata</taxon>
        <taxon>Euteleostomi</taxon>
        <taxon>Actinopterygii</taxon>
        <taxon>Neopterygii</taxon>
        <taxon>Teleostei</taxon>
        <taxon>Anguilliformes</taxon>
        <taxon>Anguillidae</taxon>
        <taxon>Anguilla</taxon>
    </lineage>
</organism>
<dbReference type="AlphaFoldDB" id="A0A0E9XBZ4"/>
<dbReference type="EMBL" id="GBXM01009359">
    <property type="protein sequence ID" value="JAH99218.1"/>
    <property type="molecule type" value="Transcribed_RNA"/>
</dbReference>
<protein>
    <submittedName>
        <fullName evidence="1">Uncharacterized protein</fullName>
    </submittedName>
</protein>
<reference evidence="1" key="1">
    <citation type="submission" date="2014-11" db="EMBL/GenBank/DDBJ databases">
        <authorList>
            <person name="Amaro Gonzalez C."/>
        </authorList>
    </citation>
    <scope>NUCLEOTIDE SEQUENCE</scope>
</reference>
<proteinExistence type="predicted"/>
<sequence>MTLLLYFSSIPDNFVLSDHGISYFT</sequence>
<reference evidence="1" key="2">
    <citation type="journal article" date="2015" name="Fish Shellfish Immunol.">
        <title>Early steps in the European eel (Anguilla anguilla)-Vibrio vulnificus interaction in the gills: Role of the RtxA13 toxin.</title>
        <authorList>
            <person name="Callol A."/>
            <person name="Pajuelo D."/>
            <person name="Ebbesson L."/>
            <person name="Teles M."/>
            <person name="MacKenzie S."/>
            <person name="Amaro C."/>
        </authorList>
    </citation>
    <scope>NUCLEOTIDE SEQUENCE</scope>
</reference>
<accession>A0A0E9XBZ4</accession>
<name>A0A0E9XBZ4_ANGAN</name>